<dbReference type="CDD" id="cd01086">
    <property type="entry name" value="MetAP1"/>
    <property type="match status" value="1"/>
</dbReference>
<comment type="cofactor">
    <cofactor evidence="5">
        <name>Co(2+)</name>
        <dbReference type="ChEBI" id="CHEBI:48828"/>
    </cofactor>
    <cofactor evidence="5">
        <name>Zn(2+)</name>
        <dbReference type="ChEBI" id="CHEBI:29105"/>
    </cofactor>
    <cofactor evidence="5">
        <name>Mn(2+)</name>
        <dbReference type="ChEBI" id="CHEBI:29035"/>
    </cofactor>
    <cofactor evidence="5">
        <name>Fe(2+)</name>
        <dbReference type="ChEBI" id="CHEBI:29033"/>
    </cofactor>
    <text evidence="5">Binds 2 divalent metal cations per subunit. Has a high-affinity and a low affinity metal-binding site. The true nature of the physiological cofactor is under debate. The enzyme is active with cobalt, zinc, manganese or divalent iron ions. Most likely, methionine aminopeptidases function as mononuclear Fe(2+)-metalloproteases under physiological conditions, and the catalytically relevant metal-binding site has been assigned to the histidine-containing high-affinity site.</text>
</comment>
<dbReference type="PROSITE" id="PS00680">
    <property type="entry name" value="MAP_1"/>
    <property type="match status" value="1"/>
</dbReference>
<sequence>MHRIARITLPLTRHNVWSRNLKAQSLRHVSFTRANRNSDTGFVDNIDYEDFGSYRIILPEEPFVFGTAHIKPRSVPPHIKRPYYASTPTGNKPEFRGKIQLGGEEEHRLRESAKLARKVREYAGSLVKVGRTTNEIDEAVHEFILEHGAYPSPLLYQDFPRSCCTSINNVLVHGIPDDHPLEDGDIINIDVTIFKDGYHGDTSQTFLVGNVDEQGKKLVSITNQALNAGIAACGPGKHFRDIGKAIHDLVKDTNYCVSSQFTGHGIGPVFHSQPWILHHKNDEPEIMEPGHCFTIEPCIIQGTNPRGWIFPDGWTASTENCARGAQAEHMVLITPTGAEVLTL</sequence>
<evidence type="ECO:0000256" key="3">
    <source>
        <dbReference type="ARBA" id="ARBA00022723"/>
    </source>
</evidence>
<evidence type="ECO:0000256" key="5">
    <source>
        <dbReference type="HAMAP-Rule" id="MF_03174"/>
    </source>
</evidence>
<dbReference type="KEGG" id="cci:CC1G_14710"/>
<name>D6RMT5_COPC7</name>
<dbReference type="HOGENOM" id="CLU_015857_1_1_1"/>
<dbReference type="PANTHER" id="PTHR43330">
    <property type="entry name" value="METHIONINE AMINOPEPTIDASE"/>
    <property type="match status" value="1"/>
</dbReference>
<evidence type="ECO:0000313" key="8">
    <source>
        <dbReference type="EMBL" id="EFI27787.1"/>
    </source>
</evidence>
<keyword evidence="9" id="KW-1185">Reference proteome</keyword>
<dbReference type="SUPFAM" id="SSF55920">
    <property type="entry name" value="Creatinase/aminopeptidase"/>
    <property type="match status" value="1"/>
</dbReference>
<dbReference type="InterPro" id="IPR036005">
    <property type="entry name" value="Creatinase/aminopeptidase-like"/>
</dbReference>
<comment type="catalytic activity">
    <reaction evidence="5 6">
        <text>Release of N-terminal amino acids, preferentially methionine, from peptides and arylamides.</text>
        <dbReference type="EC" id="3.4.11.18"/>
    </reaction>
</comment>
<evidence type="ECO:0000256" key="1">
    <source>
        <dbReference type="ARBA" id="ARBA00022438"/>
    </source>
</evidence>
<keyword evidence="2 5" id="KW-0645">Protease</keyword>
<protein>
    <recommendedName>
        <fullName evidence="6">Methionine aminopeptidase</fullName>
        <ecNumber evidence="6">3.4.11.18</ecNumber>
    </recommendedName>
</protein>
<feature type="binding site" evidence="5">
    <location>
        <position position="296"/>
    </location>
    <ligand>
        <name>a divalent metal cation</name>
        <dbReference type="ChEBI" id="CHEBI:60240"/>
        <label>2</label>
        <note>catalytic</note>
    </ligand>
</feature>
<comment type="function">
    <text evidence="6">Cotranslationally removes the N-terminal methionine from nascent proteins. The N-terminal methionine is often cleaved when the second residue in the primary sequence is small and uncharged (Met-Ala-, Cys, Gly, Pro, Ser, Thr, or Val).</text>
</comment>
<feature type="binding site" evidence="5">
    <location>
        <position position="173"/>
    </location>
    <ligand>
        <name>substrate</name>
    </ligand>
</feature>
<feature type="binding site" evidence="5">
    <location>
        <position position="328"/>
    </location>
    <ligand>
        <name>a divalent metal cation</name>
        <dbReference type="ChEBI" id="CHEBI:60240"/>
        <label>1</label>
    </ligand>
</feature>
<feature type="binding site" evidence="5">
    <location>
        <position position="201"/>
    </location>
    <ligand>
        <name>a divalent metal cation</name>
        <dbReference type="ChEBI" id="CHEBI:60240"/>
        <label>2</label>
        <note>catalytic</note>
    </ligand>
</feature>
<feature type="binding site" evidence="5">
    <location>
        <position position="271"/>
    </location>
    <ligand>
        <name>substrate</name>
    </ligand>
</feature>
<comment type="caution">
    <text evidence="8">The sequence shown here is derived from an EMBL/GenBank/DDBJ whole genome shotgun (WGS) entry which is preliminary data.</text>
</comment>
<dbReference type="AlphaFoldDB" id="D6RMT5"/>
<dbReference type="MEROPS" id="M24.A06"/>
<dbReference type="Pfam" id="PF00557">
    <property type="entry name" value="Peptidase_M24"/>
    <property type="match status" value="1"/>
</dbReference>
<dbReference type="InterPro" id="IPR000994">
    <property type="entry name" value="Pept_M24"/>
</dbReference>
<dbReference type="GO" id="GO:0070006">
    <property type="term" value="F:metalloaminopeptidase activity"/>
    <property type="evidence" value="ECO:0007669"/>
    <property type="project" value="UniProtKB-UniRule"/>
</dbReference>
<dbReference type="InParanoid" id="D6RMT5"/>
<feature type="binding site" evidence="5">
    <location>
        <position position="328"/>
    </location>
    <ligand>
        <name>a divalent metal cation</name>
        <dbReference type="ChEBI" id="CHEBI:60240"/>
        <label>2</label>
        <note>catalytic</note>
    </ligand>
</feature>
<organism evidence="8 9">
    <name type="scientific">Coprinopsis cinerea (strain Okayama-7 / 130 / ATCC MYA-4618 / FGSC 9003)</name>
    <name type="common">Inky cap fungus</name>
    <name type="synonym">Hormographiella aspergillata</name>
    <dbReference type="NCBI Taxonomy" id="240176"/>
    <lineage>
        <taxon>Eukaryota</taxon>
        <taxon>Fungi</taxon>
        <taxon>Dikarya</taxon>
        <taxon>Basidiomycota</taxon>
        <taxon>Agaricomycotina</taxon>
        <taxon>Agaricomycetes</taxon>
        <taxon>Agaricomycetidae</taxon>
        <taxon>Agaricales</taxon>
        <taxon>Agaricineae</taxon>
        <taxon>Psathyrellaceae</taxon>
        <taxon>Coprinopsis</taxon>
    </lineage>
</organism>
<dbReference type="GeneID" id="9378504"/>
<dbReference type="HAMAP" id="MF_01974">
    <property type="entry name" value="MetAP_1"/>
    <property type="match status" value="1"/>
</dbReference>
<feature type="binding site" evidence="5">
    <location>
        <position position="190"/>
    </location>
    <ligand>
        <name>a divalent metal cation</name>
        <dbReference type="ChEBI" id="CHEBI:60240"/>
        <label>1</label>
    </ligand>
</feature>
<feature type="domain" description="Peptidase M24" evidence="7">
    <location>
        <begin position="108"/>
        <end position="334"/>
    </location>
</feature>
<feature type="binding site" evidence="5">
    <location>
        <position position="201"/>
    </location>
    <ligand>
        <name>a divalent metal cation</name>
        <dbReference type="ChEBI" id="CHEBI:60240"/>
        <label>1</label>
    </ligand>
</feature>
<dbReference type="Proteomes" id="UP000001861">
    <property type="component" value="Unassembled WGS sequence"/>
</dbReference>
<feature type="binding site" evidence="5">
    <location>
        <position position="264"/>
    </location>
    <ligand>
        <name>a divalent metal cation</name>
        <dbReference type="ChEBI" id="CHEBI:60240"/>
        <label>2</label>
        <note>catalytic</note>
    </ligand>
</feature>
<dbReference type="eggNOG" id="KOG2738">
    <property type="taxonomic scope" value="Eukaryota"/>
</dbReference>
<comment type="similarity">
    <text evidence="5">Belongs to the peptidase M24A family. Methionine aminopeptidase type 1 subfamily.</text>
</comment>
<dbReference type="OMA" id="RGAESCY"/>
<dbReference type="Gene3D" id="3.90.230.10">
    <property type="entry name" value="Creatinase/methionine aminopeptidase superfamily"/>
    <property type="match status" value="1"/>
</dbReference>
<dbReference type="EMBL" id="AACS02000005">
    <property type="protein sequence ID" value="EFI27787.1"/>
    <property type="molecule type" value="Genomic_DNA"/>
</dbReference>
<dbReference type="RefSeq" id="XP_002911281.1">
    <property type="nucleotide sequence ID" value="XM_002911235.1"/>
</dbReference>
<evidence type="ECO:0000256" key="2">
    <source>
        <dbReference type="ARBA" id="ARBA00022670"/>
    </source>
</evidence>
<proteinExistence type="inferred from homology"/>
<dbReference type="STRING" id="240176.D6RMT5"/>
<dbReference type="GO" id="GO:0006508">
    <property type="term" value="P:proteolysis"/>
    <property type="evidence" value="ECO:0007669"/>
    <property type="project" value="UniProtKB-KW"/>
</dbReference>
<dbReference type="GO" id="GO:0004239">
    <property type="term" value="F:initiator methionyl aminopeptidase activity"/>
    <property type="evidence" value="ECO:0007669"/>
    <property type="project" value="UniProtKB-UniRule"/>
</dbReference>
<reference evidence="8 9" key="1">
    <citation type="journal article" date="2010" name="Proc. Natl. Acad. Sci. U.S.A.">
        <title>Insights into evolution of multicellular fungi from the assembled chromosomes of the mushroom Coprinopsis cinerea (Coprinus cinereus).</title>
        <authorList>
            <person name="Stajich J.E."/>
            <person name="Wilke S.K."/>
            <person name="Ahren D."/>
            <person name="Au C.H."/>
            <person name="Birren B.W."/>
            <person name="Borodovsky M."/>
            <person name="Burns C."/>
            <person name="Canback B."/>
            <person name="Casselton L.A."/>
            <person name="Cheng C.K."/>
            <person name="Deng J."/>
            <person name="Dietrich F.S."/>
            <person name="Fargo D.C."/>
            <person name="Farman M.L."/>
            <person name="Gathman A.C."/>
            <person name="Goldberg J."/>
            <person name="Guigo R."/>
            <person name="Hoegger P.J."/>
            <person name="Hooker J.B."/>
            <person name="Huggins A."/>
            <person name="James T.Y."/>
            <person name="Kamada T."/>
            <person name="Kilaru S."/>
            <person name="Kodira C."/>
            <person name="Kues U."/>
            <person name="Kupfer D."/>
            <person name="Kwan H.S."/>
            <person name="Lomsadze A."/>
            <person name="Li W."/>
            <person name="Lilly W.W."/>
            <person name="Ma L.J."/>
            <person name="Mackey A.J."/>
            <person name="Manning G."/>
            <person name="Martin F."/>
            <person name="Muraguchi H."/>
            <person name="Natvig D.O."/>
            <person name="Palmerini H."/>
            <person name="Ramesh M.A."/>
            <person name="Rehmeyer C.J."/>
            <person name="Roe B.A."/>
            <person name="Shenoy N."/>
            <person name="Stanke M."/>
            <person name="Ter-Hovhannisyan V."/>
            <person name="Tunlid A."/>
            <person name="Velagapudi R."/>
            <person name="Vision T.J."/>
            <person name="Zeng Q."/>
            <person name="Zolan M.E."/>
            <person name="Pukkila P.J."/>
        </authorList>
    </citation>
    <scope>NUCLEOTIDE SEQUENCE [LARGE SCALE GENOMIC DNA]</scope>
    <source>
        <strain evidence="9">Okayama-7 / 130 / ATCC MYA-4618 / FGSC 9003</strain>
    </source>
</reference>
<keyword evidence="3 5" id="KW-0479">Metal-binding</keyword>
<evidence type="ECO:0000256" key="4">
    <source>
        <dbReference type="ARBA" id="ARBA00022801"/>
    </source>
</evidence>
<evidence type="ECO:0000259" key="7">
    <source>
        <dbReference type="Pfam" id="PF00557"/>
    </source>
</evidence>
<dbReference type="GO" id="GO:0046872">
    <property type="term" value="F:metal ion binding"/>
    <property type="evidence" value="ECO:0007669"/>
    <property type="project" value="UniProtKB-UniRule"/>
</dbReference>
<dbReference type="OrthoDB" id="3209743at2759"/>
<dbReference type="InterPro" id="IPR001714">
    <property type="entry name" value="Pept_M24_MAP"/>
</dbReference>
<dbReference type="PRINTS" id="PR00599">
    <property type="entry name" value="MAPEPTIDASE"/>
</dbReference>
<dbReference type="VEuPathDB" id="FungiDB:CC1G_14710"/>
<keyword evidence="1 5" id="KW-0031">Aminopeptidase</keyword>
<gene>
    <name evidence="8" type="ORF">CC1G_14710</name>
</gene>
<evidence type="ECO:0000313" key="9">
    <source>
        <dbReference type="Proteomes" id="UP000001861"/>
    </source>
</evidence>
<dbReference type="NCBIfam" id="TIGR00500">
    <property type="entry name" value="met_pdase_I"/>
    <property type="match status" value="1"/>
</dbReference>
<dbReference type="InterPro" id="IPR002467">
    <property type="entry name" value="Pept_M24A_MAP1"/>
</dbReference>
<dbReference type="EC" id="3.4.11.18" evidence="6"/>
<keyword evidence="4 5" id="KW-0378">Hydrolase</keyword>
<accession>D6RMT5</accession>
<dbReference type="PANTHER" id="PTHR43330:SF8">
    <property type="entry name" value="METHIONINE AMINOPEPTIDASE 1D, MITOCHONDRIAL"/>
    <property type="match status" value="1"/>
</dbReference>
<evidence type="ECO:0000256" key="6">
    <source>
        <dbReference type="RuleBase" id="RU003653"/>
    </source>
</evidence>